<dbReference type="Proteomes" id="UP000460272">
    <property type="component" value="Unassembled WGS sequence"/>
</dbReference>
<evidence type="ECO:0000256" key="1">
    <source>
        <dbReference type="ARBA" id="ARBA00004141"/>
    </source>
</evidence>
<evidence type="ECO:0000256" key="6">
    <source>
        <dbReference type="ARBA" id="ARBA00022989"/>
    </source>
</evidence>
<dbReference type="GO" id="GO:0015450">
    <property type="term" value="F:protein-transporting ATPase activity"/>
    <property type="evidence" value="ECO:0007669"/>
    <property type="project" value="InterPro"/>
</dbReference>
<dbReference type="Pfam" id="PF21760">
    <property type="entry name" value="SecD_1st"/>
    <property type="match status" value="1"/>
</dbReference>
<name>A0A6P2BU58_9ACTN</name>
<feature type="domain" description="Membrane transport protein MMPL" evidence="10">
    <location>
        <begin position="352"/>
        <end position="537"/>
    </location>
</feature>
<evidence type="ECO:0000313" key="13">
    <source>
        <dbReference type="EMBL" id="TVZ02629.1"/>
    </source>
</evidence>
<dbReference type="NCBIfam" id="TIGR01129">
    <property type="entry name" value="secD"/>
    <property type="match status" value="1"/>
</dbReference>
<dbReference type="NCBIfam" id="TIGR00916">
    <property type="entry name" value="2A0604s01"/>
    <property type="match status" value="1"/>
</dbReference>
<dbReference type="Gene3D" id="1.20.1640.10">
    <property type="entry name" value="Multidrug efflux transporter AcrB transmembrane domain"/>
    <property type="match status" value="1"/>
</dbReference>
<keyword evidence="2 9" id="KW-0813">Transport</keyword>
<feature type="transmembrane region" description="Helical" evidence="9">
    <location>
        <begin position="353"/>
        <end position="371"/>
    </location>
</feature>
<evidence type="ECO:0000259" key="10">
    <source>
        <dbReference type="Pfam" id="PF03176"/>
    </source>
</evidence>
<dbReference type="Pfam" id="PF22599">
    <property type="entry name" value="SecDF_P1_head"/>
    <property type="match status" value="1"/>
</dbReference>
<dbReference type="Gene3D" id="3.30.1360.200">
    <property type="match status" value="1"/>
</dbReference>
<organism evidence="13 14">
    <name type="scientific">Trebonia kvetii</name>
    <dbReference type="NCBI Taxonomy" id="2480626"/>
    <lineage>
        <taxon>Bacteria</taxon>
        <taxon>Bacillati</taxon>
        <taxon>Actinomycetota</taxon>
        <taxon>Actinomycetes</taxon>
        <taxon>Streptosporangiales</taxon>
        <taxon>Treboniaceae</taxon>
        <taxon>Trebonia</taxon>
    </lineage>
</organism>
<keyword evidence="14" id="KW-1185">Reference proteome</keyword>
<evidence type="ECO:0000256" key="5">
    <source>
        <dbReference type="ARBA" id="ARBA00022927"/>
    </source>
</evidence>
<reference evidence="13 14" key="1">
    <citation type="submission" date="2018-11" db="EMBL/GenBank/DDBJ databases">
        <title>Trebonia kvetii gen.nov., sp.nov., a novel acidophilic actinobacterium, and proposal of the new actinobacterial family Treboniaceae fam. nov.</title>
        <authorList>
            <person name="Rapoport D."/>
            <person name="Sagova-Mareckova M."/>
            <person name="Sedlacek I."/>
            <person name="Provaznik J."/>
            <person name="Kralova S."/>
            <person name="Pavlinic D."/>
            <person name="Benes V."/>
            <person name="Kopecky J."/>
        </authorList>
    </citation>
    <scope>NUCLEOTIDE SEQUENCE [LARGE SCALE GENOMIC DNA]</scope>
    <source>
        <strain evidence="13 14">15Tr583</strain>
    </source>
</reference>
<dbReference type="RefSeq" id="WP_145857824.1">
    <property type="nucleotide sequence ID" value="NZ_RPFW01000005.1"/>
</dbReference>
<proteinExistence type="inferred from homology"/>
<evidence type="ECO:0000256" key="4">
    <source>
        <dbReference type="ARBA" id="ARBA00022692"/>
    </source>
</evidence>
<dbReference type="InterPro" id="IPR055344">
    <property type="entry name" value="SecD_SecF_C_bact"/>
</dbReference>
<evidence type="ECO:0000256" key="7">
    <source>
        <dbReference type="ARBA" id="ARBA00023010"/>
    </source>
</evidence>
<evidence type="ECO:0000256" key="2">
    <source>
        <dbReference type="ARBA" id="ARBA00022448"/>
    </source>
</evidence>
<evidence type="ECO:0000259" key="12">
    <source>
        <dbReference type="Pfam" id="PF22599"/>
    </source>
</evidence>
<comment type="subunit">
    <text evidence="9">Forms a complex with SecF. Part of the essential Sec protein translocation apparatus which comprises SecA, SecYEG and auxiliary proteins SecDF. Other proteins may also be involved.</text>
</comment>
<dbReference type="PANTHER" id="PTHR30081:SF1">
    <property type="entry name" value="PROTEIN TRANSLOCASE SUBUNIT SECD"/>
    <property type="match status" value="1"/>
</dbReference>
<protein>
    <recommendedName>
        <fullName evidence="9">Protein translocase subunit SecD</fullName>
    </recommendedName>
</protein>
<dbReference type="InterPro" id="IPR022813">
    <property type="entry name" value="SecD/SecF_arch_bac"/>
</dbReference>
<keyword evidence="5 9" id="KW-0653">Protein transport</keyword>
<dbReference type="GO" id="GO:0043952">
    <property type="term" value="P:protein transport by the Sec complex"/>
    <property type="evidence" value="ECO:0007669"/>
    <property type="project" value="UniProtKB-UniRule"/>
</dbReference>
<dbReference type="GO" id="GO:0006605">
    <property type="term" value="P:protein targeting"/>
    <property type="evidence" value="ECO:0007669"/>
    <property type="project" value="UniProtKB-UniRule"/>
</dbReference>
<feature type="domain" description="SecDF P1 head subdomain" evidence="12">
    <location>
        <begin position="205"/>
        <end position="331"/>
    </location>
</feature>
<comment type="caution">
    <text evidence="13">The sequence shown here is derived from an EMBL/GenBank/DDBJ whole genome shotgun (WGS) entry which is preliminary data.</text>
</comment>
<keyword evidence="7 9" id="KW-0811">Translocation</keyword>
<feature type="transmembrane region" description="Helical" evidence="9">
    <location>
        <begin position="378"/>
        <end position="398"/>
    </location>
</feature>
<evidence type="ECO:0000313" key="14">
    <source>
        <dbReference type="Proteomes" id="UP000460272"/>
    </source>
</evidence>
<comment type="function">
    <text evidence="9">Part of the Sec protein translocase complex. Interacts with the SecYEG preprotein conducting channel. SecDF uses the proton motive force (PMF) to complete protein translocation after the ATP-dependent function of SecA.</text>
</comment>
<feature type="transmembrane region" description="Helical" evidence="9">
    <location>
        <begin position="481"/>
        <end position="500"/>
    </location>
</feature>
<feature type="transmembrane region" description="Helical" evidence="9">
    <location>
        <begin position="457"/>
        <end position="475"/>
    </location>
</feature>
<comment type="similarity">
    <text evidence="9">Belongs to the SecD/SecF family. SecD subfamily.</text>
</comment>
<dbReference type="HAMAP" id="MF_01463_B">
    <property type="entry name" value="SecD_B"/>
    <property type="match status" value="1"/>
</dbReference>
<dbReference type="InterPro" id="IPR054384">
    <property type="entry name" value="SecDF_P1_head"/>
</dbReference>
<evidence type="ECO:0000256" key="9">
    <source>
        <dbReference type="HAMAP-Rule" id="MF_01463"/>
    </source>
</evidence>
<dbReference type="InterPro" id="IPR004869">
    <property type="entry name" value="MMPL_dom"/>
</dbReference>
<accession>A0A6P2BU58</accession>
<feature type="domain" description="Protein translocase subunit SecDF P1" evidence="11">
    <location>
        <begin position="75"/>
        <end position="129"/>
    </location>
</feature>
<dbReference type="InterPro" id="IPR048631">
    <property type="entry name" value="SecD_1st"/>
</dbReference>
<dbReference type="GO" id="GO:0005886">
    <property type="term" value="C:plasma membrane"/>
    <property type="evidence" value="ECO:0007669"/>
    <property type="project" value="UniProtKB-SubCell"/>
</dbReference>
<keyword evidence="8 9" id="KW-0472">Membrane</keyword>
<keyword evidence="6 9" id="KW-1133">Transmembrane helix</keyword>
<dbReference type="InterPro" id="IPR005791">
    <property type="entry name" value="SecD"/>
</dbReference>
<evidence type="ECO:0000256" key="8">
    <source>
        <dbReference type="ARBA" id="ARBA00023136"/>
    </source>
</evidence>
<evidence type="ECO:0000256" key="3">
    <source>
        <dbReference type="ARBA" id="ARBA00022475"/>
    </source>
</evidence>
<dbReference type="AlphaFoldDB" id="A0A6P2BU58"/>
<dbReference type="InterPro" id="IPR001036">
    <property type="entry name" value="Acrflvin-R"/>
</dbReference>
<dbReference type="OrthoDB" id="5240379at2"/>
<keyword evidence="4 9" id="KW-0812">Transmembrane</keyword>
<dbReference type="PRINTS" id="PR00702">
    <property type="entry name" value="ACRIFLAVINRP"/>
</dbReference>
<dbReference type="SUPFAM" id="SSF82866">
    <property type="entry name" value="Multidrug efflux transporter AcrB transmembrane domain"/>
    <property type="match status" value="1"/>
</dbReference>
<dbReference type="Gene3D" id="3.30.70.3400">
    <property type="match status" value="1"/>
</dbReference>
<keyword evidence="3 9" id="KW-1003">Cell membrane</keyword>
<gene>
    <name evidence="9 13" type="primary">secD</name>
    <name evidence="13" type="ORF">EAS64_28060</name>
</gene>
<dbReference type="Pfam" id="PF03176">
    <property type="entry name" value="MMPL"/>
    <property type="match status" value="1"/>
</dbReference>
<sequence length="539" mass="56732">MKPPSRSGPRPVRALIALAAIIVIMLISVLGNETLSPGKWHQQFKVGLGLDLSSGTEVVLKAETHDGKAPASGEMRQAIAVEQSRVDRTGTSGAQVQQQGSDTINVTVPGKPSYDLVTVVSRSSQLSVRPVYLEAPYVPPSAASASPVTYGDAALVNAATLKLFDKEVCTPGRDASTVNPSWQKTVGYSPSGDQWGALKGQIVSCDSSGTKYVLGQAAYVGSDITSVNAGLQQDSAQWVVDLSLDNGAAAKFATLTTSQYGSYYAGSHSGNPDDQALDSTAVVLDGNVTSAEETAQPITAGNVQITAGGSAGFTQAQATSLADTLKYGSLPLYFKALTANTISAQLGRSSLDAGLIAGIIGLALVTVYLFAYYRGLGLVAVSSLLLAALLAYLSVVLLSKYQHFTMSLSAIAGLVVAIGITADSFIIYFERLRDDARDGKSLRSAAESGWKRARRTILVSDTVSFLAAALLYHFAVSDVQGFAYTLGLTTLIDVLVVFLFTRPMVTLLARTRFFGGGHRWSGLDPARLGAKAPWRSSRR</sequence>
<dbReference type="EMBL" id="RPFW01000005">
    <property type="protein sequence ID" value="TVZ02629.1"/>
    <property type="molecule type" value="Genomic_DNA"/>
</dbReference>
<feature type="transmembrane region" description="Helical" evidence="9">
    <location>
        <begin position="12"/>
        <end position="31"/>
    </location>
</feature>
<feature type="transmembrane region" description="Helical" evidence="9">
    <location>
        <begin position="404"/>
        <end position="429"/>
    </location>
</feature>
<dbReference type="GO" id="GO:0065002">
    <property type="term" value="P:intracellular protein transmembrane transport"/>
    <property type="evidence" value="ECO:0007669"/>
    <property type="project" value="UniProtKB-UniRule"/>
</dbReference>
<comment type="subcellular location">
    <subcellularLocation>
        <location evidence="9">Cell membrane</location>
        <topology evidence="9">Multi-pass membrane protein</topology>
    </subcellularLocation>
    <subcellularLocation>
        <location evidence="1">Membrane</location>
        <topology evidence="1">Multi-pass membrane protein</topology>
    </subcellularLocation>
</comment>
<evidence type="ECO:0000259" key="11">
    <source>
        <dbReference type="Pfam" id="PF21760"/>
    </source>
</evidence>
<dbReference type="PANTHER" id="PTHR30081">
    <property type="entry name" value="PROTEIN-EXPORT MEMBRANE PROTEIN SEC"/>
    <property type="match status" value="1"/>
</dbReference>